<dbReference type="EMBL" id="CP013979">
    <property type="protein sequence ID" value="ANJ25513.1"/>
    <property type="molecule type" value="Genomic_DNA"/>
</dbReference>
<sequence length="379" mass="39878">MPKRLPSAPPVLAGYNYVRPLGTGGFADVFLYEQDLPRRVTAVKVLLADVIDPEARRTFTLEADAMARLSAHPSIVTIHQASIASDGRPYLVMEYCPESLGARVKRGPMPAGEVLDIGVRMAGALETAHRSGLLHRDIKPSNLLVNSLGAPVLADFGIAGSIADDGLGDTLAMSVPWSAPEVLAERTNGTVATEVWGLGATLYTLLAGHSPFELADRSRNSVDQLSRRVLGAKYTPLAPRGVPSRIDTVLSAAMQRDPARRYRSMAEFGEQLRWAQYELGVSPTSLEVASPEWAAAAPIDFSDASRRGPVVTTVDPDSRRAGRAAAVATARPVGRVIDAGGLAPARARNGWVKPVAIGVGSAVVVLAGAAVALVSTGAL</sequence>
<keyword evidence="8" id="KW-0472">Membrane</keyword>
<dbReference type="GO" id="GO:0005524">
    <property type="term" value="F:ATP binding"/>
    <property type="evidence" value="ECO:0007669"/>
    <property type="project" value="UniProtKB-UniRule"/>
</dbReference>
<evidence type="ECO:0000313" key="10">
    <source>
        <dbReference type="EMBL" id="ANJ25513.1"/>
    </source>
</evidence>
<gene>
    <name evidence="10" type="ORF">ATC03_00740</name>
</gene>
<evidence type="ECO:0000259" key="9">
    <source>
        <dbReference type="PROSITE" id="PS50011"/>
    </source>
</evidence>
<dbReference type="Proteomes" id="UP000078437">
    <property type="component" value="Chromosome"/>
</dbReference>
<protein>
    <recommendedName>
        <fullName evidence="1">non-specific serine/threonine protein kinase</fullName>
        <ecNumber evidence="1">2.7.11.1</ecNumber>
    </recommendedName>
</protein>
<accession>A0A191WBE0</accession>
<dbReference type="AlphaFoldDB" id="A0A191WBE0"/>
<dbReference type="Gene3D" id="1.10.510.10">
    <property type="entry name" value="Transferase(Phosphotransferase) domain 1"/>
    <property type="match status" value="1"/>
</dbReference>
<evidence type="ECO:0000256" key="5">
    <source>
        <dbReference type="ARBA" id="ARBA00022777"/>
    </source>
</evidence>
<keyword evidence="6 7" id="KW-0067">ATP-binding</keyword>
<evidence type="ECO:0000256" key="1">
    <source>
        <dbReference type="ARBA" id="ARBA00012513"/>
    </source>
</evidence>
<dbReference type="PANTHER" id="PTHR43289:SF6">
    <property type="entry name" value="SERINE_THREONINE-PROTEIN KINASE NEKL-3"/>
    <property type="match status" value="1"/>
</dbReference>
<dbReference type="Gene3D" id="3.30.200.20">
    <property type="entry name" value="Phosphorylase Kinase, domain 1"/>
    <property type="match status" value="1"/>
</dbReference>
<dbReference type="PANTHER" id="PTHR43289">
    <property type="entry name" value="MITOGEN-ACTIVATED PROTEIN KINASE KINASE KINASE 20-RELATED"/>
    <property type="match status" value="1"/>
</dbReference>
<keyword evidence="5 10" id="KW-0418">Kinase</keyword>
<dbReference type="InterPro" id="IPR017441">
    <property type="entry name" value="Protein_kinase_ATP_BS"/>
</dbReference>
<feature type="transmembrane region" description="Helical" evidence="8">
    <location>
        <begin position="355"/>
        <end position="374"/>
    </location>
</feature>
<evidence type="ECO:0000256" key="3">
    <source>
        <dbReference type="ARBA" id="ARBA00022679"/>
    </source>
</evidence>
<evidence type="ECO:0000256" key="6">
    <source>
        <dbReference type="ARBA" id="ARBA00022840"/>
    </source>
</evidence>
<keyword evidence="8" id="KW-0812">Transmembrane</keyword>
<organism evidence="10 11">
    <name type="scientific">Agromyces aureus</name>
    <dbReference type="NCBI Taxonomy" id="453304"/>
    <lineage>
        <taxon>Bacteria</taxon>
        <taxon>Bacillati</taxon>
        <taxon>Actinomycetota</taxon>
        <taxon>Actinomycetes</taxon>
        <taxon>Micrococcales</taxon>
        <taxon>Microbacteriaceae</taxon>
        <taxon>Agromyces</taxon>
    </lineage>
</organism>
<dbReference type="KEGG" id="agy:ATC03_00740"/>
<dbReference type="InterPro" id="IPR000719">
    <property type="entry name" value="Prot_kinase_dom"/>
</dbReference>
<keyword evidence="2 10" id="KW-0723">Serine/threonine-protein kinase</keyword>
<evidence type="ECO:0000256" key="7">
    <source>
        <dbReference type="PROSITE-ProRule" id="PRU10141"/>
    </source>
</evidence>
<keyword evidence="11" id="KW-1185">Reference proteome</keyword>
<dbReference type="SMART" id="SM00220">
    <property type="entry name" value="S_TKc"/>
    <property type="match status" value="1"/>
</dbReference>
<dbReference type="RefSeq" id="WP_067871907.1">
    <property type="nucleotide sequence ID" value="NZ_CP013979.1"/>
</dbReference>
<reference evidence="10 11" key="1">
    <citation type="journal article" date="2016" name="Int. J. Syst. Evol. Microbiol.">
        <title>Agromyces aureus sp. nov., isolated from the rhizosphere of Salix caprea L. grown in a heavy-metal-contaminated soil.</title>
        <authorList>
            <person name="Corretto E."/>
            <person name="Antonielli L."/>
            <person name="Sessitsch A."/>
            <person name="Compant S."/>
            <person name="Gorfer M."/>
            <person name="Kuffner M."/>
            <person name="Brader G."/>
        </authorList>
    </citation>
    <scope>NUCLEOTIDE SEQUENCE [LARGE SCALE GENOMIC DNA]</scope>
    <source>
        <strain evidence="10 11">AR33</strain>
    </source>
</reference>
<dbReference type="GO" id="GO:0004674">
    <property type="term" value="F:protein serine/threonine kinase activity"/>
    <property type="evidence" value="ECO:0007669"/>
    <property type="project" value="UniProtKB-KW"/>
</dbReference>
<feature type="domain" description="Protein kinase" evidence="9">
    <location>
        <begin position="15"/>
        <end position="275"/>
    </location>
</feature>
<evidence type="ECO:0000256" key="2">
    <source>
        <dbReference type="ARBA" id="ARBA00022527"/>
    </source>
</evidence>
<dbReference type="SUPFAM" id="SSF56112">
    <property type="entry name" value="Protein kinase-like (PK-like)"/>
    <property type="match status" value="1"/>
</dbReference>
<evidence type="ECO:0000256" key="4">
    <source>
        <dbReference type="ARBA" id="ARBA00022741"/>
    </source>
</evidence>
<proteinExistence type="predicted"/>
<dbReference type="CDD" id="cd14014">
    <property type="entry name" value="STKc_PknB_like"/>
    <property type="match status" value="1"/>
</dbReference>
<dbReference type="InterPro" id="IPR011009">
    <property type="entry name" value="Kinase-like_dom_sf"/>
</dbReference>
<keyword evidence="8" id="KW-1133">Transmembrane helix</keyword>
<dbReference type="PROSITE" id="PS50011">
    <property type="entry name" value="PROTEIN_KINASE_DOM"/>
    <property type="match status" value="1"/>
</dbReference>
<name>A0A191WBE0_9MICO</name>
<reference evidence="11" key="2">
    <citation type="submission" date="2016-01" db="EMBL/GenBank/DDBJ databases">
        <title>Complete genome sequence of Agromyces aureus AR33T and comparison with related organisms.</title>
        <authorList>
            <person name="Corretto E."/>
            <person name="Antonielli L."/>
            <person name="Sessitsch A."/>
            <person name="Brader G."/>
        </authorList>
    </citation>
    <scope>NUCLEOTIDE SEQUENCE [LARGE SCALE GENOMIC DNA]</scope>
    <source>
        <strain evidence="11">AR33</strain>
    </source>
</reference>
<evidence type="ECO:0000256" key="8">
    <source>
        <dbReference type="SAM" id="Phobius"/>
    </source>
</evidence>
<dbReference type="Pfam" id="PF00069">
    <property type="entry name" value="Pkinase"/>
    <property type="match status" value="1"/>
</dbReference>
<feature type="binding site" evidence="7">
    <location>
        <position position="44"/>
    </location>
    <ligand>
        <name>ATP</name>
        <dbReference type="ChEBI" id="CHEBI:30616"/>
    </ligand>
</feature>
<dbReference type="EC" id="2.7.11.1" evidence="1"/>
<keyword evidence="3" id="KW-0808">Transferase</keyword>
<dbReference type="STRING" id="453304.ATC03_00740"/>
<evidence type="ECO:0000313" key="11">
    <source>
        <dbReference type="Proteomes" id="UP000078437"/>
    </source>
</evidence>
<dbReference type="PROSITE" id="PS00108">
    <property type="entry name" value="PROTEIN_KINASE_ST"/>
    <property type="match status" value="1"/>
</dbReference>
<dbReference type="InterPro" id="IPR008271">
    <property type="entry name" value="Ser/Thr_kinase_AS"/>
</dbReference>
<dbReference type="PROSITE" id="PS00107">
    <property type="entry name" value="PROTEIN_KINASE_ATP"/>
    <property type="match status" value="1"/>
</dbReference>
<keyword evidence="4 7" id="KW-0547">Nucleotide-binding</keyword>